<dbReference type="Pfam" id="PF02880">
    <property type="entry name" value="PGM_PMM_III"/>
    <property type="match status" value="1"/>
</dbReference>
<feature type="active site" description="Phosphoserine intermediate" evidence="6">
    <location>
        <position position="115"/>
    </location>
</feature>
<feature type="binding site" evidence="6">
    <location>
        <position position="260"/>
    </location>
    <ligand>
        <name>Mg(2+)</name>
        <dbReference type="ChEBI" id="CHEBI:18420"/>
    </ligand>
</feature>
<comment type="similarity">
    <text evidence="1 6 7">Belongs to the phosphohexose mutase family.</text>
</comment>
<evidence type="ECO:0000313" key="14">
    <source>
        <dbReference type="Proteomes" id="UP001143309"/>
    </source>
</evidence>
<feature type="binding site" evidence="6">
    <location>
        <position position="256"/>
    </location>
    <ligand>
        <name>Mg(2+)</name>
        <dbReference type="ChEBI" id="CHEBI:18420"/>
    </ligand>
</feature>
<name>A0A9W6N709_9HYPH</name>
<dbReference type="GO" id="GO:0008966">
    <property type="term" value="F:phosphoglucosamine mutase activity"/>
    <property type="evidence" value="ECO:0007669"/>
    <property type="project" value="UniProtKB-UniRule"/>
</dbReference>
<keyword evidence="2 6" id="KW-0597">Phosphoprotein</keyword>
<dbReference type="Gene3D" id="3.40.120.10">
    <property type="entry name" value="Alpha-D-Glucose-1,6-Bisphosphate, subunit A, domain 3"/>
    <property type="match status" value="3"/>
</dbReference>
<evidence type="ECO:0000259" key="10">
    <source>
        <dbReference type="Pfam" id="PF02878"/>
    </source>
</evidence>
<evidence type="ECO:0000259" key="12">
    <source>
        <dbReference type="Pfam" id="PF02880"/>
    </source>
</evidence>
<dbReference type="SUPFAM" id="SSF53738">
    <property type="entry name" value="Phosphoglucomutase, first 3 domains"/>
    <property type="match status" value="2"/>
</dbReference>
<evidence type="ECO:0000256" key="6">
    <source>
        <dbReference type="HAMAP-Rule" id="MF_01554"/>
    </source>
</evidence>
<dbReference type="InterPro" id="IPR005846">
    <property type="entry name" value="A-D-PHexomutase_a/b/a-III"/>
</dbReference>
<dbReference type="NCBIfam" id="TIGR01455">
    <property type="entry name" value="glmM"/>
    <property type="match status" value="1"/>
</dbReference>
<dbReference type="InterPro" id="IPR016066">
    <property type="entry name" value="A-D-PHexomutase_CS"/>
</dbReference>
<evidence type="ECO:0000256" key="3">
    <source>
        <dbReference type="ARBA" id="ARBA00022723"/>
    </source>
</evidence>
<dbReference type="InterPro" id="IPR005841">
    <property type="entry name" value="Alpha-D-phosphohexomutase_SF"/>
</dbReference>
<dbReference type="InterPro" id="IPR036900">
    <property type="entry name" value="A-D-PHexomutase_C_sf"/>
</dbReference>
<dbReference type="PROSITE" id="PS00710">
    <property type="entry name" value="PGM_PMM"/>
    <property type="match status" value="1"/>
</dbReference>
<keyword evidence="3 6" id="KW-0479">Metal-binding</keyword>
<dbReference type="NCBIfam" id="NF008139">
    <property type="entry name" value="PRK10887.1"/>
    <property type="match status" value="1"/>
</dbReference>
<evidence type="ECO:0000256" key="1">
    <source>
        <dbReference type="ARBA" id="ARBA00010231"/>
    </source>
</evidence>
<dbReference type="CDD" id="cd05802">
    <property type="entry name" value="GlmM"/>
    <property type="match status" value="1"/>
</dbReference>
<comment type="catalytic activity">
    <reaction evidence="6 8">
        <text>alpha-D-glucosamine 1-phosphate = D-glucosamine 6-phosphate</text>
        <dbReference type="Rhea" id="RHEA:23424"/>
        <dbReference type="ChEBI" id="CHEBI:58516"/>
        <dbReference type="ChEBI" id="CHEBI:58725"/>
        <dbReference type="EC" id="5.4.2.10"/>
    </reaction>
</comment>
<evidence type="ECO:0000256" key="8">
    <source>
        <dbReference type="RuleBase" id="RU004327"/>
    </source>
</evidence>
<dbReference type="FunFam" id="3.40.120.10:FF:000003">
    <property type="entry name" value="Phosphoglucosamine mutase"/>
    <property type="match status" value="1"/>
</dbReference>
<dbReference type="GO" id="GO:0004615">
    <property type="term" value="F:phosphomannomutase activity"/>
    <property type="evidence" value="ECO:0007669"/>
    <property type="project" value="TreeGrafter"/>
</dbReference>
<feature type="domain" description="Alpha-D-phosphohexomutase alpha/beta/alpha" evidence="10">
    <location>
        <begin position="16"/>
        <end position="147"/>
    </location>
</feature>
<dbReference type="PRINTS" id="PR00509">
    <property type="entry name" value="PGMPMM"/>
</dbReference>
<dbReference type="EMBL" id="BSFL01000002">
    <property type="protein sequence ID" value="GLK79887.1"/>
    <property type="molecule type" value="Genomic_DNA"/>
</dbReference>
<evidence type="ECO:0000256" key="5">
    <source>
        <dbReference type="ARBA" id="ARBA00023235"/>
    </source>
</evidence>
<organism evidence="13 14">
    <name type="scientific">Methylopila turkensis</name>
    <dbReference type="NCBI Taxonomy" id="1437816"/>
    <lineage>
        <taxon>Bacteria</taxon>
        <taxon>Pseudomonadati</taxon>
        <taxon>Pseudomonadota</taxon>
        <taxon>Alphaproteobacteria</taxon>
        <taxon>Hyphomicrobiales</taxon>
        <taxon>Methylopilaceae</taxon>
        <taxon>Methylopila</taxon>
    </lineage>
</organism>
<dbReference type="InterPro" id="IPR005845">
    <property type="entry name" value="A-D-PHexomutase_a/b/a-II"/>
</dbReference>
<feature type="domain" description="Alpha-D-phosphohexomutase alpha/beta/alpha" evidence="11">
    <location>
        <begin position="172"/>
        <end position="269"/>
    </location>
</feature>
<dbReference type="FunFam" id="3.40.120.10:FF:000001">
    <property type="entry name" value="Phosphoglucosamine mutase"/>
    <property type="match status" value="1"/>
</dbReference>
<feature type="binding site" description="via phosphate group" evidence="6">
    <location>
        <position position="115"/>
    </location>
    <ligand>
        <name>Mg(2+)</name>
        <dbReference type="ChEBI" id="CHEBI:18420"/>
    </ligand>
</feature>
<evidence type="ECO:0000313" key="13">
    <source>
        <dbReference type="EMBL" id="GLK79887.1"/>
    </source>
</evidence>
<dbReference type="Proteomes" id="UP001143309">
    <property type="component" value="Unassembled WGS sequence"/>
</dbReference>
<evidence type="ECO:0000259" key="11">
    <source>
        <dbReference type="Pfam" id="PF02879"/>
    </source>
</evidence>
<reference evidence="13" key="2">
    <citation type="submission" date="2023-01" db="EMBL/GenBank/DDBJ databases">
        <authorList>
            <person name="Sun Q."/>
            <person name="Evtushenko L."/>
        </authorList>
    </citation>
    <scope>NUCLEOTIDE SEQUENCE</scope>
    <source>
        <strain evidence="13">VKM B-2748</strain>
    </source>
</reference>
<comment type="function">
    <text evidence="6 8">Catalyzes the conversion of glucosamine-6-phosphate to glucosamine-1-phosphate.</text>
</comment>
<dbReference type="GO" id="GO:0005975">
    <property type="term" value="P:carbohydrate metabolic process"/>
    <property type="evidence" value="ECO:0007669"/>
    <property type="project" value="InterPro"/>
</dbReference>
<dbReference type="Pfam" id="PF00408">
    <property type="entry name" value="PGM_PMM_IV"/>
    <property type="match status" value="1"/>
</dbReference>
<evidence type="ECO:0000256" key="7">
    <source>
        <dbReference type="RuleBase" id="RU004326"/>
    </source>
</evidence>
<comment type="caution">
    <text evidence="13">The sequence shown here is derived from an EMBL/GenBank/DDBJ whole genome shotgun (WGS) entry which is preliminary data.</text>
</comment>
<evidence type="ECO:0000256" key="2">
    <source>
        <dbReference type="ARBA" id="ARBA00022553"/>
    </source>
</evidence>
<dbReference type="InterPro" id="IPR006352">
    <property type="entry name" value="GlmM_bact"/>
</dbReference>
<dbReference type="GO" id="GO:0006048">
    <property type="term" value="P:UDP-N-acetylglucosamine biosynthetic process"/>
    <property type="evidence" value="ECO:0007669"/>
    <property type="project" value="TreeGrafter"/>
</dbReference>
<dbReference type="HAMAP" id="MF_01554_B">
    <property type="entry name" value="GlmM_B"/>
    <property type="match status" value="1"/>
</dbReference>
<dbReference type="InterPro" id="IPR005844">
    <property type="entry name" value="A-D-PHexomutase_a/b/a-I"/>
</dbReference>
<dbReference type="InterPro" id="IPR005843">
    <property type="entry name" value="A-D-PHexomutase_C"/>
</dbReference>
<dbReference type="InterPro" id="IPR016055">
    <property type="entry name" value="A-D-PHexomutase_a/b/a-I/II/III"/>
</dbReference>
<dbReference type="InterPro" id="IPR050060">
    <property type="entry name" value="Phosphoglucosamine_mutase"/>
</dbReference>
<feature type="binding site" evidence="6">
    <location>
        <position position="258"/>
    </location>
    <ligand>
        <name>Mg(2+)</name>
        <dbReference type="ChEBI" id="CHEBI:18420"/>
    </ligand>
</feature>
<dbReference type="GO" id="GO:0005829">
    <property type="term" value="C:cytosol"/>
    <property type="evidence" value="ECO:0007669"/>
    <property type="project" value="TreeGrafter"/>
</dbReference>
<dbReference type="FunFam" id="3.30.310.50:FF:000001">
    <property type="entry name" value="Phosphoglucosamine mutase"/>
    <property type="match status" value="1"/>
</dbReference>
<comment type="PTM">
    <text evidence="6">Activated by phosphorylation.</text>
</comment>
<sequence length="461" mass="49614">MRGHRFARREKRFMTRKYFGTDGIRGQANKFPITPDFAMKVGMAAGIAFRRGDHRHRVVIGKDTRLSGYMIESALQAGFTSVGVDVLLLGPMPTPAIALLTRSMRADLGVMISASHNPFADNGIKLFAPDGYKLSDEDELEIEALLDADLGPKLASSETLGRAKRIEGAQARYIEFAKRTLTRNLSLEGLRVVVDCANGAAYKVAPEALWELGAEVVAIGVEPNGMNINKDVGSTAPNALIAKVRETRADIGIALDGDADRVIIVDEKGHVVDGDQLMAVVAQSWAEEGRLSAPGLVSTIMSNLGLERYLASLGLTLERTPVGDRYVVERMRAQGYNLGGEPSGHIVLSDYATTGDGLVAALQLLAVVQKADRPVSEICHRFEPLPQIMKNVRYKSGRPLDDDAVRAAIAAATTRLGHDGRLVIRPSGTEPVIRVMAEGDDRDLVADVVDGVVDVITKAAA</sequence>
<feature type="domain" description="Alpha-D-phosphohexomutase alpha/beta/alpha" evidence="12">
    <location>
        <begin position="273"/>
        <end position="381"/>
    </location>
</feature>
<protein>
    <recommendedName>
        <fullName evidence="6 8">Phosphoglucosamine mutase</fullName>
        <ecNumber evidence="6 8">5.4.2.10</ecNumber>
    </recommendedName>
</protein>
<evidence type="ECO:0000256" key="4">
    <source>
        <dbReference type="ARBA" id="ARBA00022842"/>
    </source>
</evidence>
<dbReference type="Pfam" id="PF02878">
    <property type="entry name" value="PGM_PMM_I"/>
    <property type="match status" value="1"/>
</dbReference>
<evidence type="ECO:0000259" key="9">
    <source>
        <dbReference type="Pfam" id="PF00408"/>
    </source>
</evidence>
<feature type="domain" description="Alpha-D-phosphohexomutase C-terminal" evidence="9">
    <location>
        <begin position="390"/>
        <end position="454"/>
    </location>
</feature>
<dbReference type="Gene3D" id="3.30.310.50">
    <property type="entry name" value="Alpha-D-phosphohexomutase, C-terminal domain"/>
    <property type="match status" value="1"/>
</dbReference>
<dbReference type="EC" id="5.4.2.10" evidence="6 8"/>
<accession>A0A9W6N709</accession>
<dbReference type="PANTHER" id="PTHR42946">
    <property type="entry name" value="PHOSPHOHEXOSE MUTASE"/>
    <property type="match status" value="1"/>
</dbReference>
<dbReference type="GO" id="GO:0000287">
    <property type="term" value="F:magnesium ion binding"/>
    <property type="evidence" value="ECO:0007669"/>
    <property type="project" value="UniProtKB-UniRule"/>
</dbReference>
<gene>
    <name evidence="6 13" type="primary">glmM</name>
    <name evidence="13" type="ORF">GCM10008174_16280</name>
</gene>
<comment type="cofactor">
    <cofactor evidence="6">
        <name>Mg(2+)</name>
        <dbReference type="ChEBI" id="CHEBI:18420"/>
    </cofactor>
    <text evidence="6">Binds 1 Mg(2+) ion per subunit.</text>
</comment>
<keyword evidence="14" id="KW-1185">Reference proteome</keyword>
<keyword evidence="4 6" id="KW-0460">Magnesium</keyword>
<keyword evidence="5 6" id="KW-0413">Isomerase</keyword>
<proteinExistence type="inferred from homology"/>
<dbReference type="SUPFAM" id="SSF55957">
    <property type="entry name" value="Phosphoglucomutase, C-terminal domain"/>
    <property type="match status" value="1"/>
</dbReference>
<dbReference type="AlphaFoldDB" id="A0A9W6N709"/>
<feature type="modified residue" description="Phosphoserine" evidence="6">
    <location>
        <position position="115"/>
    </location>
</feature>
<dbReference type="Pfam" id="PF02879">
    <property type="entry name" value="PGM_PMM_II"/>
    <property type="match status" value="1"/>
</dbReference>
<dbReference type="GO" id="GO:0009252">
    <property type="term" value="P:peptidoglycan biosynthetic process"/>
    <property type="evidence" value="ECO:0007669"/>
    <property type="project" value="UniProtKB-ARBA"/>
</dbReference>
<dbReference type="PANTHER" id="PTHR42946:SF1">
    <property type="entry name" value="PHOSPHOGLUCOMUTASE (ALPHA-D-GLUCOSE-1,6-BISPHOSPHATE-DEPENDENT)"/>
    <property type="match status" value="1"/>
</dbReference>
<reference evidence="13" key="1">
    <citation type="journal article" date="2014" name="Int. J. Syst. Evol. Microbiol.">
        <title>Complete genome sequence of Corynebacterium casei LMG S-19264T (=DSM 44701T), isolated from a smear-ripened cheese.</title>
        <authorList>
            <consortium name="US DOE Joint Genome Institute (JGI-PGF)"/>
            <person name="Walter F."/>
            <person name="Albersmeier A."/>
            <person name="Kalinowski J."/>
            <person name="Ruckert C."/>
        </authorList>
    </citation>
    <scope>NUCLEOTIDE SEQUENCE</scope>
    <source>
        <strain evidence="13">VKM B-2748</strain>
    </source>
</reference>